<dbReference type="Proteomes" id="UP000266841">
    <property type="component" value="Unassembled WGS sequence"/>
</dbReference>
<evidence type="ECO:0000313" key="4">
    <source>
        <dbReference type="Proteomes" id="UP000266841"/>
    </source>
</evidence>
<proteinExistence type="predicted"/>
<dbReference type="AlphaFoldDB" id="K0RU62"/>
<evidence type="ECO:0000313" key="3">
    <source>
        <dbReference type="EMBL" id="EJK57393.1"/>
    </source>
</evidence>
<feature type="compositionally biased region" description="Polar residues" evidence="2">
    <location>
        <begin position="1"/>
        <end position="19"/>
    </location>
</feature>
<feature type="coiled-coil region" evidence="1">
    <location>
        <begin position="87"/>
        <end position="139"/>
    </location>
</feature>
<dbReference type="EMBL" id="AGNL01028364">
    <property type="protein sequence ID" value="EJK57393.1"/>
    <property type="molecule type" value="Genomic_DNA"/>
</dbReference>
<evidence type="ECO:0000256" key="2">
    <source>
        <dbReference type="SAM" id="MobiDB-lite"/>
    </source>
</evidence>
<feature type="region of interest" description="Disordered" evidence="2">
    <location>
        <begin position="1"/>
        <end position="83"/>
    </location>
</feature>
<dbReference type="InterPro" id="IPR032675">
    <property type="entry name" value="LRR_dom_sf"/>
</dbReference>
<gene>
    <name evidence="3" type="ORF">THAOC_22563</name>
</gene>
<sequence>TTSGTDSTGEAQVQPSPTSEADIGRNPAVHESNYRPKVALQGRYQARQASRRRGGMDETRKLARTGNEKVVRAPDAKAPQSPQWADATAAAAKIAELQAELEALKQSYIVVVDELNAKVDALQAENESRKHEMKGLNSALQWAYAVEEIPRQHWLERGHSEEYADAMENLLDGMKQGIKDLRVGGIREIIIIDFDIQDEDENYIRADHDESLMPYWKEFAAALRHWSEYHADGKCLQVGIRYIDLPTTVLDILRPAFQQSRIKLVYLGDSRHAGHMADFAKKVLQANHFITQVGFGIIKFAQEDVETICGAIKSRNAGGHIIKGLVLHDCFDDGIDTHTLKLILGTVTAVGERDALLNLCDNWMSSREAAIIATFLNSNPSLNHLCLDENLFDDADAAVLANSLLRNTSLKEISVENNGMKENGRLAFLRAIFDVSSLHACAASNHTCSVDGLERDISILNSHKSDSVNKWRKIFAMLALSSEDSFINTALLRGVPAQLIPMILDKCNDEWCTDDYQELTDIYLELTNTARCQKHDDWDSLGKRKSLNCMYNLMKSWVVPSIFV</sequence>
<organism evidence="3 4">
    <name type="scientific">Thalassiosira oceanica</name>
    <name type="common">Marine diatom</name>
    <dbReference type="NCBI Taxonomy" id="159749"/>
    <lineage>
        <taxon>Eukaryota</taxon>
        <taxon>Sar</taxon>
        <taxon>Stramenopiles</taxon>
        <taxon>Ochrophyta</taxon>
        <taxon>Bacillariophyta</taxon>
        <taxon>Coscinodiscophyceae</taxon>
        <taxon>Thalassiosirophycidae</taxon>
        <taxon>Thalassiosirales</taxon>
        <taxon>Thalassiosiraceae</taxon>
        <taxon>Thalassiosira</taxon>
    </lineage>
</organism>
<protein>
    <submittedName>
        <fullName evidence="3">Uncharacterized protein</fullName>
    </submittedName>
</protein>
<dbReference type="SUPFAM" id="SSF52047">
    <property type="entry name" value="RNI-like"/>
    <property type="match status" value="1"/>
</dbReference>
<dbReference type="Gene3D" id="3.80.10.10">
    <property type="entry name" value="Ribonuclease Inhibitor"/>
    <property type="match status" value="1"/>
</dbReference>
<accession>K0RU62</accession>
<feature type="non-terminal residue" evidence="3">
    <location>
        <position position="1"/>
    </location>
</feature>
<evidence type="ECO:0000256" key="1">
    <source>
        <dbReference type="SAM" id="Coils"/>
    </source>
</evidence>
<keyword evidence="4" id="KW-1185">Reference proteome</keyword>
<dbReference type="OrthoDB" id="188902at2759"/>
<keyword evidence="1" id="KW-0175">Coiled coil</keyword>
<feature type="compositionally biased region" description="Basic and acidic residues" evidence="2">
    <location>
        <begin position="54"/>
        <end position="75"/>
    </location>
</feature>
<reference evidence="3 4" key="1">
    <citation type="journal article" date="2012" name="Genome Biol.">
        <title>Genome and low-iron response of an oceanic diatom adapted to chronic iron limitation.</title>
        <authorList>
            <person name="Lommer M."/>
            <person name="Specht M."/>
            <person name="Roy A.S."/>
            <person name="Kraemer L."/>
            <person name="Andreson R."/>
            <person name="Gutowska M.A."/>
            <person name="Wolf J."/>
            <person name="Bergner S.V."/>
            <person name="Schilhabel M.B."/>
            <person name="Klostermeier U.C."/>
            <person name="Beiko R.G."/>
            <person name="Rosenstiel P."/>
            <person name="Hippler M."/>
            <person name="Laroche J."/>
        </authorList>
    </citation>
    <scope>NUCLEOTIDE SEQUENCE [LARGE SCALE GENOMIC DNA]</scope>
    <source>
        <strain evidence="3 4">CCMP1005</strain>
    </source>
</reference>
<comment type="caution">
    <text evidence="3">The sequence shown here is derived from an EMBL/GenBank/DDBJ whole genome shotgun (WGS) entry which is preliminary data.</text>
</comment>
<name>K0RU62_THAOC</name>